<evidence type="ECO:0000256" key="10">
    <source>
        <dbReference type="PIRSR" id="PIRSR601019-1"/>
    </source>
</evidence>
<dbReference type="PROSITE" id="PS51882">
    <property type="entry name" value="G_ALPHA"/>
    <property type="match status" value="1"/>
</dbReference>
<dbReference type="InterPro" id="IPR002975">
    <property type="entry name" value="Fungi_Gprotein_alpha"/>
</dbReference>
<keyword evidence="2" id="KW-0519">Myristate</keyword>
<keyword evidence="8" id="KW-0807">Transducer</keyword>
<keyword evidence="3 11" id="KW-0479">Metal-binding</keyword>
<dbReference type="GO" id="GO:0001664">
    <property type="term" value="F:G protein-coupled receptor binding"/>
    <property type="evidence" value="ECO:0007669"/>
    <property type="project" value="InterPro"/>
</dbReference>
<name>A0A017S701_ASPRC</name>
<proteinExistence type="inferred from homology"/>
<keyword evidence="14" id="KW-1185">Reference proteome</keyword>
<evidence type="ECO:0000256" key="5">
    <source>
        <dbReference type="ARBA" id="ARBA00022842"/>
    </source>
</evidence>
<comment type="similarity">
    <text evidence="1">Belongs to the G-alpha family. G(q) subfamily.</text>
</comment>
<protein>
    <submittedName>
        <fullName evidence="13">Guanine nucleotide binding protein alpha subunit</fullName>
    </submittedName>
</protein>
<feature type="binding site" evidence="10">
    <location>
        <begin position="155"/>
        <end position="156"/>
    </location>
    <ligand>
        <name>GTP</name>
        <dbReference type="ChEBI" id="CHEBI:37565"/>
    </ligand>
</feature>
<dbReference type="GO" id="GO:0005737">
    <property type="term" value="C:cytoplasm"/>
    <property type="evidence" value="ECO:0007669"/>
    <property type="project" value="TreeGrafter"/>
</dbReference>
<dbReference type="Pfam" id="PF00503">
    <property type="entry name" value="G-alpha"/>
    <property type="match status" value="1"/>
</dbReference>
<keyword evidence="7" id="KW-0564">Palmitate</keyword>
<dbReference type="GO" id="GO:0005834">
    <property type="term" value="C:heterotrimeric G-protein complex"/>
    <property type="evidence" value="ECO:0007669"/>
    <property type="project" value="InterPro"/>
</dbReference>
<gene>
    <name evidence="13" type="ORF">EURHEDRAFT_462913</name>
</gene>
<evidence type="ECO:0000313" key="13">
    <source>
        <dbReference type="EMBL" id="EYE92399.1"/>
    </source>
</evidence>
<dbReference type="FunFam" id="1.10.400.10:FF:000007">
    <property type="entry name" value="Guanine nucleotide-binding protein subunit alpha"/>
    <property type="match status" value="1"/>
</dbReference>
<dbReference type="PANTHER" id="PTHR10218:SF369">
    <property type="entry name" value="GUANINE NUCLEOTIDE-BINDING PROTEIN ALPHA-2 SUBUNIT"/>
    <property type="match status" value="1"/>
</dbReference>
<feature type="binding site" evidence="11">
    <location>
        <position position="51"/>
    </location>
    <ligand>
        <name>Mg(2+)</name>
        <dbReference type="ChEBI" id="CHEBI:18420"/>
    </ligand>
</feature>
<dbReference type="CDD" id="cd00066">
    <property type="entry name" value="G-alpha"/>
    <property type="match status" value="1"/>
</dbReference>
<feature type="binding site" evidence="11">
    <location>
        <position position="186"/>
    </location>
    <ligand>
        <name>Mg(2+)</name>
        <dbReference type="ChEBI" id="CHEBI:18420"/>
    </ligand>
</feature>
<keyword evidence="5 11" id="KW-0460">Magnesium</keyword>
<evidence type="ECO:0000256" key="2">
    <source>
        <dbReference type="ARBA" id="ARBA00022707"/>
    </source>
</evidence>
<feature type="region of interest" description="Disordered" evidence="12">
    <location>
        <begin position="1"/>
        <end position="23"/>
    </location>
</feature>
<dbReference type="InterPro" id="IPR027417">
    <property type="entry name" value="P-loop_NTPase"/>
</dbReference>
<evidence type="ECO:0000313" key="14">
    <source>
        <dbReference type="Proteomes" id="UP000019804"/>
    </source>
</evidence>
<organism evidence="13 14">
    <name type="scientific">Aspergillus ruber (strain CBS 135680)</name>
    <dbReference type="NCBI Taxonomy" id="1388766"/>
    <lineage>
        <taxon>Eukaryota</taxon>
        <taxon>Fungi</taxon>
        <taxon>Dikarya</taxon>
        <taxon>Ascomycota</taxon>
        <taxon>Pezizomycotina</taxon>
        <taxon>Eurotiomycetes</taxon>
        <taxon>Eurotiomycetidae</taxon>
        <taxon>Eurotiales</taxon>
        <taxon>Aspergillaceae</taxon>
        <taxon>Aspergillus</taxon>
        <taxon>Aspergillus subgen. Aspergillus</taxon>
    </lineage>
</organism>
<feature type="binding site" evidence="10">
    <location>
        <begin position="205"/>
        <end position="209"/>
    </location>
    <ligand>
        <name>GTP</name>
        <dbReference type="ChEBI" id="CHEBI:37565"/>
    </ligand>
</feature>
<dbReference type="GO" id="GO:0005525">
    <property type="term" value="F:GTP binding"/>
    <property type="evidence" value="ECO:0007669"/>
    <property type="project" value="UniProtKB-KW"/>
</dbReference>
<dbReference type="GO" id="GO:0031683">
    <property type="term" value="F:G-protein beta/gamma-subunit complex binding"/>
    <property type="evidence" value="ECO:0007669"/>
    <property type="project" value="InterPro"/>
</dbReference>
<dbReference type="PANTHER" id="PTHR10218">
    <property type="entry name" value="GTP-BINDING PROTEIN ALPHA SUBUNIT"/>
    <property type="match status" value="1"/>
</dbReference>
<dbReference type="Proteomes" id="UP000019804">
    <property type="component" value="Unassembled WGS sequence"/>
</dbReference>
<dbReference type="GO" id="GO:0010255">
    <property type="term" value="P:glucose mediated signaling pathway"/>
    <property type="evidence" value="ECO:0007669"/>
    <property type="project" value="UniProtKB-ARBA"/>
</dbReference>
<evidence type="ECO:0000256" key="4">
    <source>
        <dbReference type="ARBA" id="ARBA00022741"/>
    </source>
</evidence>
<dbReference type="OrthoDB" id="5817230at2759"/>
<accession>A0A017S701</accession>
<feature type="binding site" evidence="10">
    <location>
        <begin position="274"/>
        <end position="277"/>
    </location>
    <ligand>
        <name>GTP</name>
        <dbReference type="ChEBI" id="CHEBI:37565"/>
    </ligand>
</feature>
<evidence type="ECO:0000256" key="7">
    <source>
        <dbReference type="ARBA" id="ARBA00023139"/>
    </source>
</evidence>
<dbReference type="FunFam" id="3.40.50.300:FF:000181">
    <property type="entry name" value="Guanine nucleotide-binding protein subunit alpha"/>
    <property type="match status" value="1"/>
</dbReference>
<dbReference type="InterPro" id="IPR011025">
    <property type="entry name" value="GproteinA_insert"/>
</dbReference>
<dbReference type="GO" id="GO:0003924">
    <property type="term" value="F:GTPase activity"/>
    <property type="evidence" value="ECO:0007669"/>
    <property type="project" value="InterPro"/>
</dbReference>
<dbReference type="HOGENOM" id="CLU_014184_6_0_1"/>
<keyword evidence="6 10" id="KW-0342">GTP-binding</keyword>
<dbReference type="EMBL" id="KK088437">
    <property type="protein sequence ID" value="EYE92399.1"/>
    <property type="molecule type" value="Genomic_DNA"/>
</dbReference>
<feature type="binding site" evidence="10">
    <location>
        <begin position="180"/>
        <end position="186"/>
    </location>
    <ligand>
        <name>GTP</name>
        <dbReference type="ChEBI" id="CHEBI:37565"/>
    </ligand>
</feature>
<dbReference type="GeneID" id="63699966"/>
<evidence type="ECO:0000256" key="11">
    <source>
        <dbReference type="PIRSR" id="PIRSR601019-2"/>
    </source>
</evidence>
<sequence length="357" mass="41208">MGSCFSTEATGEVTEQKKRSQMIDRRLEEDSRQLRRECKILLLGSGESGKSTIVKQMKIIHQNGYTVEELALYRLTVYKNLLECARSLIGAYERYDLEPSSPKVQEFIEFLSDYNIDPDPNTPLDSTVGDAITYLWSDPCTSTALEHQNEFYLMDSAPYFFEEAKRIASPDYIPNVDDVLRARTKTTGIYETRFTMGQLSIHMFDVGGQRSERKKWIHCFENVTSIIFCVALSEYDQVLLEESNQNRMMESLVLFDSVVNSRWFKRTSIVLFLNKVDLFRQKLPRSPLSNYFPDYSGGNDVNRAAKYLLWRFNQVNRAHLNLYPHLTQATDTTNIRLVFAAVKETILQNALRDSGIL</sequence>
<feature type="binding site" evidence="10">
    <location>
        <begin position="47"/>
        <end position="52"/>
    </location>
    <ligand>
        <name>GTP</name>
        <dbReference type="ChEBI" id="CHEBI:37565"/>
    </ligand>
</feature>
<dbReference type="GO" id="GO:0007189">
    <property type="term" value="P:adenylate cyclase-activating G protein-coupled receptor signaling pathway"/>
    <property type="evidence" value="ECO:0007669"/>
    <property type="project" value="TreeGrafter"/>
</dbReference>
<keyword evidence="9" id="KW-0449">Lipoprotein</keyword>
<dbReference type="SUPFAM" id="SSF47895">
    <property type="entry name" value="Transducin (alpha subunit), insertion domain"/>
    <property type="match status" value="1"/>
</dbReference>
<dbReference type="STRING" id="1388766.A0A017S701"/>
<dbReference type="SMART" id="SM00275">
    <property type="entry name" value="G_alpha"/>
    <property type="match status" value="1"/>
</dbReference>
<dbReference type="GO" id="GO:0046872">
    <property type="term" value="F:metal ion binding"/>
    <property type="evidence" value="ECO:0007669"/>
    <property type="project" value="UniProtKB-KW"/>
</dbReference>
<dbReference type="Gene3D" id="1.10.400.10">
    <property type="entry name" value="GI Alpha 1, domain 2-like"/>
    <property type="match status" value="1"/>
</dbReference>
<keyword evidence="4 10" id="KW-0547">Nucleotide-binding</keyword>
<evidence type="ECO:0000256" key="1">
    <source>
        <dbReference type="ARBA" id="ARBA00007976"/>
    </source>
</evidence>
<dbReference type="FunFam" id="3.40.50.300:FF:000692">
    <property type="entry name" value="Guanine nucleotide-binding protein subunit alpha"/>
    <property type="match status" value="1"/>
</dbReference>
<evidence type="ECO:0000256" key="3">
    <source>
        <dbReference type="ARBA" id="ARBA00022723"/>
    </source>
</evidence>
<reference evidence="14" key="1">
    <citation type="journal article" date="2014" name="Nat. Commun.">
        <title>Genomic adaptations of the halophilic Dead Sea filamentous fungus Eurotium rubrum.</title>
        <authorList>
            <person name="Kis-Papo T."/>
            <person name="Weig A.R."/>
            <person name="Riley R."/>
            <person name="Persoh D."/>
            <person name="Salamov A."/>
            <person name="Sun H."/>
            <person name="Lipzen A."/>
            <person name="Wasser S.P."/>
            <person name="Rambold G."/>
            <person name="Grigoriev I.V."/>
            <person name="Nevo E."/>
        </authorList>
    </citation>
    <scope>NUCLEOTIDE SEQUENCE [LARGE SCALE GENOMIC DNA]</scope>
    <source>
        <strain evidence="14">CBS 135680</strain>
    </source>
</reference>
<dbReference type="PRINTS" id="PR01241">
    <property type="entry name" value="GPROTEINAFNG"/>
</dbReference>
<evidence type="ECO:0000256" key="12">
    <source>
        <dbReference type="SAM" id="MobiDB-lite"/>
    </source>
</evidence>
<dbReference type="PRINTS" id="PR00318">
    <property type="entry name" value="GPROTEINA"/>
</dbReference>
<dbReference type="AlphaFoldDB" id="A0A017S701"/>
<feature type="binding site" evidence="10">
    <location>
        <position position="329"/>
    </location>
    <ligand>
        <name>GTP</name>
        <dbReference type="ChEBI" id="CHEBI:37565"/>
    </ligand>
</feature>
<dbReference type="InterPro" id="IPR001019">
    <property type="entry name" value="Gprotein_alpha_su"/>
</dbReference>
<dbReference type="SUPFAM" id="SSF52540">
    <property type="entry name" value="P-loop containing nucleoside triphosphate hydrolases"/>
    <property type="match status" value="1"/>
</dbReference>
<dbReference type="RefSeq" id="XP_040636087.1">
    <property type="nucleotide sequence ID" value="XM_040784842.1"/>
</dbReference>
<dbReference type="GO" id="GO:0032502">
    <property type="term" value="P:developmental process"/>
    <property type="evidence" value="ECO:0007669"/>
    <property type="project" value="UniProtKB-ARBA"/>
</dbReference>
<dbReference type="Gene3D" id="3.40.50.300">
    <property type="entry name" value="P-loop containing nucleotide triphosphate hydrolases"/>
    <property type="match status" value="1"/>
</dbReference>
<evidence type="ECO:0000256" key="6">
    <source>
        <dbReference type="ARBA" id="ARBA00023134"/>
    </source>
</evidence>
<evidence type="ECO:0000256" key="8">
    <source>
        <dbReference type="ARBA" id="ARBA00023224"/>
    </source>
</evidence>
<feature type="compositionally biased region" description="Basic and acidic residues" evidence="12">
    <location>
        <begin position="14"/>
        <end position="23"/>
    </location>
</feature>
<evidence type="ECO:0000256" key="9">
    <source>
        <dbReference type="ARBA" id="ARBA00023288"/>
    </source>
</evidence>